<name>A0A6C0IHP7_9ZZZZ</name>
<dbReference type="EMBL" id="MN740173">
    <property type="protein sequence ID" value="QHT91995.1"/>
    <property type="molecule type" value="Genomic_DNA"/>
</dbReference>
<dbReference type="InterPro" id="IPR050452">
    <property type="entry name" value="Metacaspase"/>
</dbReference>
<organism evidence="2">
    <name type="scientific">viral metagenome</name>
    <dbReference type="NCBI Taxonomy" id="1070528"/>
    <lineage>
        <taxon>unclassified sequences</taxon>
        <taxon>metagenomes</taxon>
        <taxon>organismal metagenomes</taxon>
    </lineage>
</organism>
<accession>A0A6C0IHP7</accession>
<dbReference type="Pfam" id="PF00656">
    <property type="entry name" value="Peptidase_C14"/>
    <property type="match status" value="1"/>
</dbReference>
<dbReference type="GO" id="GO:0004197">
    <property type="term" value="F:cysteine-type endopeptidase activity"/>
    <property type="evidence" value="ECO:0007669"/>
    <property type="project" value="InterPro"/>
</dbReference>
<protein>
    <recommendedName>
        <fullName evidence="1">Peptidase C14 caspase domain-containing protein</fullName>
    </recommendedName>
</protein>
<dbReference type="InterPro" id="IPR029030">
    <property type="entry name" value="Caspase-like_dom_sf"/>
</dbReference>
<dbReference type="PANTHER" id="PTHR48104">
    <property type="entry name" value="METACASPASE-4"/>
    <property type="match status" value="1"/>
</dbReference>
<dbReference type="GO" id="GO:0006508">
    <property type="term" value="P:proteolysis"/>
    <property type="evidence" value="ECO:0007669"/>
    <property type="project" value="InterPro"/>
</dbReference>
<dbReference type="Gene3D" id="3.40.50.12660">
    <property type="match status" value="1"/>
</dbReference>
<dbReference type="InterPro" id="IPR011600">
    <property type="entry name" value="Pept_C14_caspase"/>
</dbReference>
<evidence type="ECO:0000259" key="1">
    <source>
        <dbReference type="Pfam" id="PF00656"/>
    </source>
</evidence>
<dbReference type="SUPFAM" id="SSF52129">
    <property type="entry name" value="Caspase-like"/>
    <property type="match status" value="1"/>
</dbReference>
<evidence type="ECO:0000313" key="2">
    <source>
        <dbReference type="EMBL" id="QHT91995.1"/>
    </source>
</evidence>
<sequence length="339" mass="38473">MTTELDIYKKNRINEIQNIYNTNVARLYSDLANNIKNIQSTRLISQSVKQRNINNLITQYNTNVNTLKNSLTQAITTLQNFKPKQLIISNNNNNKKALLIGINYTGTQNELYGCINDVNCIKDKISKQGFTDNNVKIMTDLTSKKATQANILEEFKNLLINSQAGDFLFFLYSGHGSYTLDRNKDETNSYDEMIIGCDLQGILDDDLKSLIQTYLKADITLFALFDSCFSGSVLDLKYQYLDSLNYDKYTENPKQLETLGNVIMISGCTDNQTSTDAFINNQANGAMTWSLLEALKQKPGCSWRELIKTMRDLLKKSQYSQIPQFSSGLFVNIDATVFI</sequence>
<dbReference type="GO" id="GO:0005737">
    <property type="term" value="C:cytoplasm"/>
    <property type="evidence" value="ECO:0007669"/>
    <property type="project" value="TreeGrafter"/>
</dbReference>
<dbReference type="AlphaFoldDB" id="A0A6C0IHP7"/>
<dbReference type="PANTHER" id="PTHR48104:SF30">
    <property type="entry name" value="METACASPASE-1"/>
    <property type="match status" value="1"/>
</dbReference>
<proteinExistence type="predicted"/>
<feature type="domain" description="Peptidase C14 caspase" evidence="1">
    <location>
        <begin position="95"/>
        <end position="329"/>
    </location>
</feature>
<reference evidence="2" key="1">
    <citation type="journal article" date="2020" name="Nature">
        <title>Giant virus diversity and host interactions through global metagenomics.</title>
        <authorList>
            <person name="Schulz F."/>
            <person name="Roux S."/>
            <person name="Paez-Espino D."/>
            <person name="Jungbluth S."/>
            <person name="Walsh D.A."/>
            <person name="Denef V.J."/>
            <person name="McMahon K.D."/>
            <person name="Konstantinidis K.T."/>
            <person name="Eloe-Fadrosh E.A."/>
            <person name="Kyrpides N.C."/>
            <person name="Woyke T."/>
        </authorList>
    </citation>
    <scope>NUCLEOTIDE SEQUENCE</scope>
    <source>
        <strain evidence="2">GVMAG-M-3300023184-86</strain>
    </source>
</reference>